<feature type="compositionally biased region" description="Basic and acidic residues" evidence="1">
    <location>
        <begin position="1"/>
        <end position="14"/>
    </location>
</feature>
<organism evidence="2 3">
    <name type="scientific">Mastacembelus armatus</name>
    <name type="common">zig-zag eel</name>
    <dbReference type="NCBI Taxonomy" id="205130"/>
    <lineage>
        <taxon>Eukaryota</taxon>
        <taxon>Metazoa</taxon>
        <taxon>Chordata</taxon>
        <taxon>Craniata</taxon>
        <taxon>Vertebrata</taxon>
        <taxon>Euteleostomi</taxon>
        <taxon>Actinopterygii</taxon>
        <taxon>Neopterygii</taxon>
        <taxon>Teleostei</taxon>
        <taxon>Neoteleostei</taxon>
        <taxon>Acanthomorphata</taxon>
        <taxon>Anabantaria</taxon>
        <taxon>Synbranchiformes</taxon>
        <taxon>Mastacembelidae</taxon>
        <taxon>Mastacembelus</taxon>
    </lineage>
</organism>
<feature type="compositionally biased region" description="Basic and acidic residues" evidence="1">
    <location>
        <begin position="98"/>
        <end position="110"/>
    </location>
</feature>
<dbReference type="GeneTree" id="ENSGT00990000214170"/>
<evidence type="ECO:0000313" key="3">
    <source>
        <dbReference type="Proteomes" id="UP000261640"/>
    </source>
</evidence>
<dbReference type="Ensembl" id="ENSMAMT00000057226.1">
    <property type="protein sequence ID" value="ENSMAMP00000050425.1"/>
    <property type="gene ID" value="ENSMAMG00000026421.1"/>
</dbReference>
<feature type="region of interest" description="Disordered" evidence="1">
    <location>
        <begin position="1"/>
        <end position="67"/>
    </location>
</feature>
<feature type="region of interest" description="Disordered" evidence="1">
    <location>
        <begin position="83"/>
        <end position="110"/>
    </location>
</feature>
<keyword evidence="3" id="KW-1185">Reference proteome</keyword>
<evidence type="ECO:0000256" key="1">
    <source>
        <dbReference type="SAM" id="MobiDB-lite"/>
    </source>
</evidence>
<evidence type="ECO:0000313" key="2">
    <source>
        <dbReference type="Ensembl" id="ENSMAMP00000050425.1"/>
    </source>
</evidence>
<protein>
    <submittedName>
        <fullName evidence="2">Uncharacterized protein</fullName>
    </submittedName>
</protein>
<accession>A0A7N8XG36</accession>
<dbReference type="AlphaFoldDB" id="A0A7N8XG36"/>
<dbReference type="Proteomes" id="UP000261640">
    <property type="component" value="Unplaced"/>
</dbReference>
<reference evidence="2" key="1">
    <citation type="submission" date="2025-08" db="UniProtKB">
        <authorList>
            <consortium name="Ensembl"/>
        </authorList>
    </citation>
    <scope>IDENTIFICATION</scope>
</reference>
<dbReference type="InParanoid" id="A0A7N8XG36"/>
<proteinExistence type="predicted"/>
<sequence length="110" mass="12054">IASHEDVGADHGIEDEIDIKPCGYAPRKDHDPHSTAGQFGIPLSTNRLGAERVHDGQETVNADAGEEEDAAVHVGVEKCHRDLAEHTSKQPVTFNEVKNPKRQAENKKRV</sequence>
<name>A0A7N8XG36_9TELE</name>
<reference evidence="2" key="2">
    <citation type="submission" date="2025-09" db="UniProtKB">
        <authorList>
            <consortium name="Ensembl"/>
        </authorList>
    </citation>
    <scope>IDENTIFICATION</scope>
</reference>